<keyword evidence="3" id="KW-1185">Reference proteome</keyword>
<sequence length="75" mass="9076">MSCWRTSASKRNRRMRASRTTPSIPPWLVLRTSPRKKRGKRGKREGKKEERKLRPHCQYLSLKWSLFITNKKKKH</sequence>
<name>A0A9Q1F1J2_SYNKA</name>
<evidence type="ECO:0000313" key="2">
    <source>
        <dbReference type="EMBL" id="KAJ8349272.1"/>
    </source>
</evidence>
<proteinExistence type="predicted"/>
<feature type="region of interest" description="Disordered" evidence="1">
    <location>
        <begin position="1"/>
        <end position="54"/>
    </location>
</feature>
<reference evidence="2" key="1">
    <citation type="journal article" date="2023" name="Science">
        <title>Genome structures resolve the early diversification of teleost fishes.</title>
        <authorList>
            <person name="Parey E."/>
            <person name="Louis A."/>
            <person name="Montfort J."/>
            <person name="Bouchez O."/>
            <person name="Roques C."/>
            <person name="Iampietro C."/>
            <person name="Lluch J."/>
            <person name="Castinel A."/>
            <person name="Donnadieu C."/>
            <person name="Desvignes T."/>
            <person name="Floi Bucao C."/>
            <person name="Jouanno E."/>
            <person name="Wen M."/>
            <person name="Mejri S."/>
            <person name="Dirks R."/>
            <person name="Jansen H."/>
            <person name="Henkel C."/>
            <person name="Chen W.J."/>
            <person name="Zahm M."/>
            <person name="Cabau C."/>
            <person name="Klopp C."/>
            <person name="Thompson A.W."/>
            <person name="Robinson-Rechavi M."/>
            <person name="Braasch I."/>
            <person name="Lecointre G."/>
            <person name="Bobe J."/>
            <person name="Postlethwait J.H."/>
            <person name="Berthelot C."/>
            <person name="Roest Crollius H."/>
            <person name="Guiguen Y."/>
        </authorList>
    </citation>
    <scope>NUCLEOTIDE SEQUENCE</scope>
    <source>
        <strain evidence="2">WJC10195</strain>
    </source>
</reference>
<protein>
    <submittedName>
        <fullName evidence="2">Uncharacterized protein</fullName>
    </submittedName>
</protein>
<comment type="caution">
    <text evidence="2">The sequence shown here is derived from an EMBL/GenBank/DDBJ whole genome shotgun (WGS) entry which is preliminary data.</text>
</comment>
<feature type="compositionally biased region" description="Basic residues" evidence="1">
    <location>
        <begin position="8"/>
        <end position="17"/>
    </location>
</feature>
<accession>A0A9Q1F1J2</accession>
<dbReference type="EMBL" id="JAINUF010000009">
    <property type="protein sequence ID" value="KAJ8349272.1"/>
    <property type="molecule type" value="Genomic_DNA"/>
</dbReference>
<feature type="compositionally biased region" description="Basic residues" evidence="1">
    <location>
        <begin position="33"/>
        <end position="45"/>
    </location>
</feature>
<gene>
    <name evidence="2" type="ORF">SKAU_G00244020</name>
</gene>
<evidence type="ECO:0000256" key="1">
    <source>
        <dbReference type="SAM" id="MobiDB-lite"/>
    </source>
</evidence>
<evidence type="ECO:0000313" key="3">
    <source>
        <dbReference type="Proteomes" id="UP001152622"/>
    </source>
</evidence>
<organism evidence="2 3">
    <name type="scientific">Synaphobranchus kaupii</name>
    <name type="common">Kaup's arrowtooth eel</name>
    <dbReference type="NCBI Taxonomy" id="118154"/>
    <lineage>
        <taxon>Eukaryota</taxon>
        <taxon>Metazoa</taxon>
        <taxon>Chordata</taxon>
        <taxon>Craniata</taxon>
        <taxon>Vertebrata</taxon>
        <taxon>Euteleostomi</taxon>
        <taxon>Actinopterygii</taxon>
        <taxon>Neopterygii</taxon>
        <taxon>Teleostei</taxon>
        <taxon>Anguilliformes</taxon>
        <taxon>Synaphobranchidae</taxon>
        <taxon>Synaphobranchus</taxon>
    </lineage>
</organism>
<dbReference type="AlphaFoldDB" id="A0A9Q1F1J2"/>
<dbReference type="Proteomes" id="UP001152622">
    <property type="component" value="Chromosome 9"/>
</dbReference>